<accession>A0A4C1U153</accession>
<dbReference type="Proteomes" id="UP000299102">
    <property type="component" value="Unassembled WGS sequence"/>
</dbReference>
<reference evidence="2 3" key="1">
    <citation type="journal article" date="2019" name="Commun. Biol.">
        <title>The bagworm genome reveals a unique fibroin gene that provides high tensile strength.</title>
        <authorList>
            <person name="Kono N."/>
            <person name="Nakamura H."/>
            <person name="Ohtoshi R."/>
            <person name="Tomita M."/>
            <person name="Numata K."/>
            <person name="Arakawa K."/>
        </authorList>
    </citation>
    <scope>NUCLEOTIDE SEQUENCE [LARGE SCALE GENOMIC DNA]</scope>
</reference>
<keyword evidence="3" id="KW-1185">Reference proteome</keyword>
<dbReference type="EMBL" id="BGZK01000114">
    <property type="protein sequence ID" value="GBP20022.1"/>
    <property type="molecule type" value="Genomic_DNA"/>
</dbReference>
<keyword evidence="1" id="KW-0732">Signal</keyword>
<evidence type="ECO:0000313" key="2">
    <source>
        <dbReference type="EMBL" id="GBP20022.1"/>
    </source>
</evidence>
<name>A0A4C1U153_EUMVA</name>
<organism evidence="2 3">
    <name type="scientific">Eumeta variegata</name>
    <name type="common">Bagworm moth</name>
    <name type="synonym">Eumeta japonica</name>
    <dbReference type="NCBI Taxonomy" id="151549"/>
    <lineage>
        <taxon>Eukaryota</taxon>
        <taxon>Metazoa</taxon>
        <taxon>Ecdysozoa</taxon>
        <taxon>Arthropoda</taxon>
        <taxon>Hexapoda</taxon>
        <taxon>Insecta</taxon>
        <taxon>Pterygota</taxon>
        <taxon>Neoptera</taxon>
        <taxon>Endopterygota</taxon>
        <taxon>Lepidoptera</taxon>
        <taxon>Glossata</taxon>
        <taxon>Ditrysia</taxon>
        <taxon>Tineoidea</taxon>
        <taxon>Psychidae</taxon>
        <taxon>Oiketicinae</taxon>
        <taxon>Eumeta</taxon>
    </lineage>
</organism>
<comment type="caution">
    <text evidence="2">The sequence shown here is derived from an EMBL/GenBank/DDBJ whole genome shotgun (WGS) entry which is preliminary data.</text>
</comment>
<dbReference type="OrthoDB" id="26681at2759"/>
<sequence>MLGLKFIVLVLLHYLDNSEETETGENLRLQDQGYMVDALTLPNQTLTTFAEWLKTCVVGVLAPSDGTGFGFEDCVSTYYLTLVKIKRDASESRRSPSPIDLGGVIDASPASRVGTGYLIEWNWSEEGC</sequence>
<protein>
    <submittedName>
        <fullName evidence="2">Uncharacterized protein</fullName>
    </submittedName>
</protein>
<proteinExistence type="predicted"/>
<gene>
    <name evidence="2" type="ORF">EVAR_13788_1</name>
</gene>
<feature type="chain" id="PRO_5020029033" evidence="1">
    <location>
        <begin position="19"/>
        <end position="128"/>
    </location>
</feature>
<evidence type="ECO:0000256" key="1">
    <source>
        <dbReference type="SAM" id="SignalP"/>
    </source>
</evidence>
<evidence type="ECO:0000313" key="3">
    <source>
        <dbReference type="Proteomes" id="UP000299102"/>
    </source>
</evidence>
<dbReference type="AlphaFoldDB" id="A0A4C1U153"/>
<feature type="signal peptide" evidence="1">
    <location>
        <begin position="1"/>
        <end position="18"/>
    </location>
</feature>